<dbReference type="EMBL" id="SACT01000009">
    <property type="protein sequence ID" value="RVT48879.1"/>
    <property type="molecule type" value="Genomic_DNA"/>
</dbReference>
<dbReference type="GO" id="GO:0012505">
    <property type="term" value="C:endomembrane system"/>
    <property type="evidence" value="ECO:0007669"/>
    <property type="project" value="UniProtKB-SubCell"/>
</dbReference>
<reference evidence="7 8" key="1">
    <citation type="submission" date="2019-01" db="EMBL/GenBank/DDBJ databases">
        <authorList>
            <person name="Chen W.-M."/>
        </authorList>
    </citation>
    <scope>NUCLEOTIDE SEQUENCE [LARGE SCALE GENOMIC DNA]</scope>
    <source>
        <strain evidence="7 8">ICH-3</strain>
    </source>
</reference>
<comment type="subcellular location">
    <subcellularLocation>
        <location evidence="1">Endomembrane system</location>
    </subcellularLocation>
</comment>
<keyword evidence="6" id="KW-0472">Membrane</keyword>
<dbReference type="PANTHER" id="PTHR30024">
    <property type="entry name" value="ALIPHATIC SULFONATES-BINDING PROTEIN-RELATED"/>
    <property type="match status" value="1"/>
</dbReference>
<dbReference type="PANTHER" id="PTHR30024:SF7">
    <property type="entry name" value="NITRATE_NITRITE BINDING PROTEIN NRTA"/>
    <property type="match status" value="1"/>
</dbReference>
<dbReference type="CDD" id="cd13553">
    <property type="entry name" value="PBP2_NrtA_CpmA_like"/>
    <property type="match status" value="1"/>
</dbReference>
<dbReference type="AlphaFoldDB" id="A0A3S2UM61"/>
<proteinExistence type="predicted"/>
<keyword evidence="5" id="KW-0732">Signal</keyword>
<sequence>MTLTPSPVRVGFMPLVDSAPLVMASVLGFDRRHGVQLLLSRESSWAGLRDKLLGGALDLAQALYGMVFGVQLGIGGPRESMAVLMTLNRNGQGISLSRRLTGQGVADLNTLAARLRAAPRTHVFAQTFPTGTHAMWLYYALASAGVHPMRDIRSVVLPPAQMVEAMRSGQVDGVSVGAPWNRIGLLEDVSVPLLSSSAIWPEHPDKVLAGRAAWADAQPDTAVAVVRAVLEASRWLEASEANRLAAAEILAGDAWLAARRDAIAGSLLGEGEPLPMRFHADGAVNYPWLSDGIWFMTQHKRWGLLADHPEYEAIARRVQRVALYRDAAAGVGVPLPEGELRSSRLIDGLTWDGRDPRAYADSFAIRQPQSIEAA</sequence>
<organism evidence="7 8">
    <name type="scientific">Rubrivivax albus</name>
    <dbReference type="NCBI Taxonomy" id="2499835"/>
    <lineage>
        <taxon>Bacteria</taxon>
        <taxon>Pseudomonadati</taxon>
        <taxon>Pseudomonadota</taxon>
        <taxon>Betaproteobacteria</taxon>
        <taxon>Burkholderiales</taxon>
        <taxon>Sphaerotilaceae</taxon>
        <taxon>Rubrivivax</taxon>
    </lineage>
</organism>
<keyword evidence="4" id="KW-0997">Cell inner membrane</keyword>
<dbReference type="OrthoDB" id="9789215at2"/>
<evidence type="ECO:0000313" key="8">
    <source>
        <dbReference type="Proteomes" id="UP000288178"/>
    </source>
</evidence>
<keyword evidence="8" id="KW-1185">Reference proteome</keyword>
<gene>
    <name evidence="7" type="ORF">ENE75_21220</name>
</gene>
<dbReference type="SUPFAM" id="SSF53850">
    <property type="entry name" value="Periplasmic binding protein-like II"/>
    <property type="match status" value="1"/>
</dbReference>
<accession>A0A3S2UM61</accession>
<dbReference type="Proteomes" id="UP000288178">
    <property type="component" value="Unassembled WGS sequence"/>
</dbReference>
<keyword evidence="2" id="KW-0813">Transport</keyword>
<keyword evidence="3" id="KW-1003">Cell membrane</keyword>
<dbReference type="Gene3D" id="3.40.190.10">
    <property type="entry name" value="Periplasmic binding protein-like II"/>
    <property type="match status" value="2"/>
</dbReference>
<protein>
    <submittedName>
        <fullName evidence="7">Nitrate ABC transporter substrate-binding protein</fullName>
    </submittedName>
</protein>
<dbReference type="Pfam" id="PF13379">
    <property type="entry name" value="NMT1_2"/>
    <property type="match status" value="1"/>
</dbReference>
<evidence type="ECO:0000256" key="1">
    <source>
        <dbReference type="ARBA" id="ARBA00004308"/>
    </source>
</evidence>
<comment type="caution">
    <text evidence="7">The sequence shown here is derived from an EMBL/GenBank/DDBJ whole genome shotgun (WGS) entry which is preliminary data.</text>
</comment>
<evidence type="ECO:0000256" key="2">
    <source>
        <dbReference type="ARBA" id="ARBA00022448"/>
    </source>
</evidence>
<evidence type="ECO:0000256" key="3">
    <source>
        <dbReference type="ARBA" id="ARBA00022475"/>
    </source>
</evidence>
<evidence type="ECO:0000256" key="6">
    <source>
        <dbReference type="ARBA" id="ARBA00023136"/>
    </source>
</evidence>
<evidence type="ECO:0000256" key="4">
    <source>
        <dbReference type="ARBA" id="ARBA00022519"/>
    </source>
</evidence>
<dbReference type="RefSeq" id="WP_128200432.1">
    <property type="nucleotide sequence ID" value="NZ_SACT01000009.1"/>
</dbReference>
<evidence type="ECO:0000313" key="7">
    <source>
        <dbReference type="EMBL" id="RVT48879.1"/>
    </source>
</evidence>
<evidence type="ECO:0000256" key="5">
    <source>
        <dbReference type="ARBA" id="ARBA00022729"/>
    </source>
</evidence>
<name>A0A3S2UM61_9BURK</name>
<dbReference type="InterPro" id="IPR044527">
    <property type="entry name" value="NrtA/CpmA_ABC-bd_dom"/>
</dbReference>